<evidence type="ECO:0000313" key="4">
    <source>
        <dbReference type="Proteomes" id="UP001633002"/>
    </source>
</evidence>
<proteinExistence type="predicted"/>
<dbReference type="Pfam" id="PF14299">
    <property type="entry name" value="PP2"/>
    <property type="match status" value="1"/>
</dbReference>
<protein>
    <recommendedName>
        <fullName evidence="2">F-box domain-containing protein</fullName>
    </recommendedName>
</protein>
<dbReference type="EMBL" id="JBJQOH010000004">
    <property type="protein sequence ID" value="KAL3690458.1"/>
    <property type="molecule type" value="Genomic_DNA"/>
</dbReference>
<dbReference type="PANTHER" id="PTHR31960:SF2">
    <property type="entry name" value="F-BOX PROTEIN PP2-A15"/>
    <property type="match status" value="1"/>
</dbReference>
<evidence type="ECO:0000256" key="1">
    <source>
        <dbReference type="SAM" id="MobiDB-lite"/>
    </source>
</evidence>
<keyword evidence="4" id="KW-1185">Reference proteome</keyword>
<dbReference type="InterPro" id="IPR025886">
    <property type="entry name" value="PP2-like"/>
</dbReference>
<name>A0ABD3HGE3_9MARC</name>
<dbReference type="InterPro" id="IPR036047">
    <property type="entry name" value="F-box-like_dom_sf"/>
</dbReference>
<gene>
    <name evidence="3" type="ORF">R1sor_016767</name>
</gene>
<dbReference type="SUPFAM" id="SSF81383">
    <property type="entry name" value="F-box domain"/>
    <property type="match status" value="1"/>
</dbReference>
<evidence type="ECO:0000259" key="2">
    <source>
        <dbReference type="PROSITE" id="PS50181"/>
    </source>
</evidence>
<feature type="domain" description="F-box" evidence="2">
    <location>
        <begin position="50"/>
        <end position="96"/>
    </location>
</feature>
<dbReference type="PROSITE" id="PS50181">
    <property type="entry name" value="FBOX"/>
    <property type="match status" value="1"/>
</dbReference>
<sequence length="353" mass="38902">MGSAIKTMSGRIRSEKAGSMRPMKGNPQSQEPAVLADSGSGEGTANSYDRESIGDLPESCVAQIFCFLSPRDIAKSACACRALREAALSDVVWQAKLPKCYQEVLAEAVEAPASSSSKKEIYDLLCRGVFIKEGYEAFSVDKATGVVSRSQGARGLFIVWGSDERYWSWLKREGSSYPEVAYLKQVCWLEVSGQMDCTLPVGSYTLSWRLSVTESTGRDLSYIRHSLGYGWSHKPVLFKLETDGGLVSQRAHFLDPDRWGDETTVFHARGRVSAGPPLQYSGRRVVHKKWMEFDAGDFTVEEGSPNSGVGRVYLKYSLLEIQSGHWKSGIFLDGVVIRPSHLKPTCSIGNEIS</sequence>
<comment type="caution">
    <text evidence="3">The sequence shown here is derived from an EMBL/GenBank/DDBJ whole genome shotgun (WGS) entry which is preliminary data.</text>
</comment>
<dbReference type="CDD" id="cd22162">
    <property type="entry name" value="F-box_AtSKIP3-like"/>
    <property type="match status" value="1"/>
</dbReference>
<reference evidence="3 4" key="1">
    <citation type="submission" date="2024-09" db="EMBL/GenBank/DDBJ databases">
        <title>Chromosome-scale assembly of Riccia sorocarpa.</title>
        <authorList>
            <person name="Paukszto L."/>
        </authorList>
    </citation>
    <scope>NUCLEOTIDE SEQUENCE [LARGE SCALE GENOMIC DNA]</scope>
    <source>
        <strain evidence="3">LP-2024</strain>
        <tissue evidence="3">Aerial parts of the thallus</tissue>
    </source>
</reference>
<dbReference type="Gene3D" id="1.20.1280.50">
    <property type="match status" value="1"/>
</dbReference>
<evidence type="ECO:0000313" key="3">
    <source>
        <dbReference type="EMBL" id="KAL3690458.1"/>
    </source>
</evidence>
<dbReference type="Pfam" id="PF12937">
    <property type="entry name" value="F-box-like"/>
    <property type="match status" value="1"/>
</dbReference>
<dbReference type="AlphaFoldDB" id="A0ABD3HGE3"/>
<dbReference type="InterPro" id="IPR001810">
    <property type="entry name" value="F-box_dom"/>
</dbReference>
<dbReference type="Proteomes" id="UP001633002">
    <property type="component" value="Unassembled WGS sequence"/>
</dbReference>
<dbReference type="PANTHER" id="PTHR31960">
    <property type="entry name" value="F-BOX PROTEIN PP2-A15"/>
    <property type="match status" value="1"/>
</dbReference>
<organism evidence="3 4">
    <name type="scientific">Riccia sorocarpa</name>
    <dbReference type="NCBI Taxonomy" id="122646"/>
    <lineage>
        <taxon>Eukaryota</taxon>
        <taxon>Viridiplantae</taxon>
        <taxon>Streptophyta</taxon>
        <taxon>Embryophyta</taxon>
        <taxon>Marchantiophyta</taxon>
        <taxon>Marchantiopsida</taxon>
        <taxon>Marchantiidae</taxon>
        <taxon>Marchantiales</taxon>
        <taxon>Ricciaceae</taxon>
        <taxon>Riccia</taxon>
    </lineage>
</organism>
<feature type="region of interest" description="Disordered" evidence="1">
    <location>
        <begin position="1"/>
        <end position="49"/>
    </location>
</feature>
<accession>A0ABD3HGE3</accession>
<dbReference type="SMART" id="SM00256">
    <property type="entry name" value="FBOX"/>
    <property type="match status" value="1"/>
</dbReference>